<dbReference type="AlphaFoldDB" id="A0A5C3FCX5"/>
<reference evidence="2 3" key="1">
    <citation type="submission" date="2018-03" db="EMBL/GenBank/DDBJ databases">
        <authorList>
            <person name="Guldener U."/>
        </authorList>
    </citation>
    <scope>NUCLEOTIDE SEQUENCE [LARGE SCALE GENOMIC DNA]</scope>
    <source>
        <strain evidence="2 3">DAOM196992</strain>
    </source>
</reference>
<protein>
    <submittedName>
        <fullName evidence="2">Uncharacterized protein</fullName>
    </submittedName>
</protein>
<accession>A0A5C3FCX5</accession>
<evidence type="ECO:0000313" key="2">
    <source>
        <dbReference type="EMBL" id="SPO41535.1"/>
    </source>
</evidence>
<keyword evidence="3" id="KW-1185">Reference proteome</keyword>
<evidence type="ECO:0000256" key="1">
    <source>
        <dbReference type="SAM" id="MobiDB-lite"/>
    </source>
</evidence>
<dbReference type="EMBL" id="OOIP01000028">
    <property type="protein sequence ID" value="SPO41535.1"/>
    <property type="molecule type" value="Genomic_DNA"/>
</dbReference>
<name>A0A5C3FCX5_9BASI</name>
<feature type="region of interest" description="Disordered" evidence="1">
    <location>
        <begin position="152"/>
        <end position="179"/>
    </location>
</feature>
<gene>
    <name evidence="2" type="ORF">PSFLO_07017</name>
</gene>
<organism evidence="2 3">
    <name type="scientific">Pseudozyma flocculosa</name>
    <dbReference type="NCBI Taxonomy" id="84751"/>
    <lineage>
        <taxon>Eukaryota</taxon>
        <taxon>Fungi</taxon>
        <taxon>Dikarya</taxon>
        <taxon>Basidiomycota</taxon>
        <taxon>Ustilaginomycotina</taxon>
        <taxon>Ustilaginomycetes</taxon>
        <taxon>Ustilaginales</taxon>
        <taxon>Ustilaginaceae</taxon>
        <taxon>Pseudozyma</taxon>
    </lineage>
</organism>
<sequence length="179" mass="19425">MPTMVQRDEGSMRHYLMLASFRQAAGERAGGQGGRCSCWGVRDAERARRMNLVFVEHGLAWSGQTAHQGLMVADRRASSSPDSEAADMYMYGRRYGKFDDSHRGIMLMGRGVVGPPRIDGRGAVGRVAGWLPVAACSTAKCRRRRVDLAACPARPPPILASGDTVRGQDRRSPPAPSPT</sequence>
<evidence type="ECO:0000313" key="3">
    <source>
        <dbReference type="Proteomes" id="UP000323386"/>
    </source>
</evidence>
<dbReference type="Proteomes" id="UP000323386">
    <property type="component" value="Unassembled WGS sequence"/>
</dbReference>
<proteinExistence type="predicted"/>